<comment type="caution">
    <text evidence="1">The sequence shown here is derived from an EMBL/GenBank/DDBJ whole genome shotgun (WGS) entry which is preliminary data.</text>
</comment>
<dbReference type="EMBL" id="LAZR01013024">
    <property type="protein sequence ID" value="KKM23937.1"/>
    <property type="molecule type" value="Genomic_DNA"/>
</dbReference>
<name>A0A0F9I8S0_9ZZZZ</name>
<gene>
    <name evidence="1" type="ORF">LCGC14_1610130</name>
</gene>
<proteinExistence type="predicted"/>
<reference evidence="1" key="1">
    <citation type="journal article" date="2015" name="Nature">
        <title>Complex archaea that bridge the gap between prokaryotes and eukaryotes.</title>
        <authorList>
            <person name="Spang A."/>
            <person name="Saw J.H."/>
            <person name="Jorgensen S.L."/>
            <person name="Zaremba-Niedzwiedzka K."/>
            <person name="Martijn J."/>
            <person name="Lind A.E."/>
            <person name="van Eijk R."/>
            <person name="Schleper C."/>
            <person name="Guy L."/>
            <person name="Ettema T.J."/>
        </authorList>
    </citation>
    <scope>NUCLEOTIDE SEQUENCE</scope>
</reference>
<dbReference type="AlphaFoldDB" id="A0A0F9I8S0"/>
<evidence type="ECO:0000313" key="1">
    <source>
        <dbReference type="EMBL" id="KKM23937.1"/>
    </source>
</evidence>
<sequence>MVFFHSKREGRVILEPSVFEHIKEVGTDGYRRVPKWGKTVAFHSIDMDYRYKNKIWRGKEDVTDGQLASLLMLHPRYGLDFIAFSEDGGEADLLDSFFDKQENGTIYCWLTERDFVNEQGAAGHRTSKAFTEAVEGYLKTAKNRFR</sequence>
<accession>A0A0F9I8S0</accession>
<organism evidence="1">
    <name type="scientific">marine sediment metagenome</name>
    <dbReference type="NCBI Taxonomy" id="412755"/>
    <lineage>
        <taxon>unclassified sequences</taxon>
        <taxon>metagenomes</taxon>
        <taxon>ecological metagenomes</taxon>
    </lineage>
</organism>
<protein>
    <submittedName>
        <fullName evidence="1">Uncharacterized protein</fullName>
    </submittedName>
</protein>